<dbReference type="Gene3D" id="1.20.5.340">
    <property type="match status" value="1"/>
</dbReference>
<evidence type="ECO:0000313" key="4">
    <source>
        <dbReference type="Proteomes" id="UP000462271"/>
    </source>
</evidence>
<dbReference type="GO" id="GO:0008312">
    <property type="term" value="F:7S RNA binding"/>
    <property type="evidence" value="ECO:0007669"/>
    <property type="project" value="InterPro"/>
</dbReference>
<dbReference type="InterPro" id="IPR049050">
    <property type="entry name" value="nSTAND3"/>
</dbReference>
<evidence type="ECO:0000313" key="3">
    <source>
        <dbReference type="EMBL" id="MWK97963.1"/>
    </source>
</evidence>
<proteinExistence type="predicted"/>
<feature type="coiled-coil region" evidence="1">
    <location>
        <begin position="163"/>
        <end position="302"/>
    </location>
</feature>
<evidence type="ECO:0000256" key="1">
    <source>
        <dbReference type="SAM" id="Coils"/>
    </source>
</evidence>
<dbReference type="EMBL" id="WTML01000036">
    <property type="protein sequence ID" value="MWK97963.1"/>
    <property type="molecule type" value="Genomic_DNA"/>
</dbReference>
<name>A0A8T5YD65_ECOLX</name>
<dbReference type="Gene3D" id="3.40.50.300">
    <property type="entry name" value="P-loop containing nucleotide triphosphate hydrolases"/>
    <property type="match status" value="1"/>
</dbReference>
<feature type="domain" description="Novel STAND NTPase 3" evidence="2">
    <location>
        <begin position="6"/>
        <end position="112"/>
    </location>
</feature>
<comment type="caution">
    <text evidence="3">The sequence shown here is derived from an EMBL/GenBank/DDBJ whole genome shotgun (WGS) entry which is preliminary data.</text>
</comment>
<protein>
    <submittedName>
        <fullName evidence="3">AAA family ATPase</fullName>
    </submittedName>
</protein>
<dbReference type="Proteomes" id="UP000462271">
    <property type="component" value="Unassembled WGS sequence"/>
</dbReference>
<gene>
    <name evidence="3" type="ORF">GQM21_12300</name>
</gene>
<dbReference type="Pfam" id="PF20720">
    <property type="entry name" value="nSTAND3"/>
    <property type="match status" value="1"/>
</dbReference>
<dbReference type="GO" id="GO:0005047">
    <property type="term" value="F:signal recognition particle binding"/>
    <property type="evidence" value="ECO:0007669"/>
    <property type="project" value="InterPro"/>
</dbReference>
<reference evidence="3 4" key="1">
    <citation type="submission" date="2019-12" db="EMBL/GenBank/DDBJ databases">
        <title>Enteriobacteria Tanzani isolates_10432.</title>
        <authorList>
            <person name="Subbiah M."/>
            <person name="Call D."/>
        </authorList>
    </citation>
    <scope>NUCLEOTIDE SEQUENCE [LARGE SCALE GENOMIC DNA]</scope>
    <source>
        <strain evidence="3 4">10432wG8</strain>
    </source>
</reference>
<accession>A0A8T5YD65</accession>
<evidence type="ECO:0000259" key="2">
    <source>
        <dbReference type="Pfam" id="PF20720"/>
    </source>
</evidence>
<keyword evidence="1" id="KW-0175">Coiled coil</keyword>
<dbReference type="SUPFAM" id="SSF57997">
    <property type="entry name" value="Tropomyosin"/>
    <property type="match status" value="1"/>
</dbReference>
<dbReference type="GO" id="GO:0030942">
    <property type="term" value="F:endoplasmic reticulum signal peptide binding"/>
    <property type="evidence" value="ECO:0007669"/>
    <property type="project" value="InterPro"/>
</dbReference>
<dbReference type="InterPro" id="IPR027417">
    <property type="entry name" value="P-loop_NTPase"/>
</dbReference>
<dbReference type="SUPFAM" id="SSF52540">
    <property type="entry name" value="P-loop containing nucleoside triphosphate hydrolases"/>
    <property type="match status" value="1"/>
</dbReference>
<dbReference type="AlphaFoldDB" id="A0A8T5YD65"/>
<organism evidence="3 4">
    <name type="scientific">Escherichia coli</name>
    <dbReference type="NCBI Taxonomy" id="562"/>
    <lineage>
        <taxon>Bacteria</taxon>
        <taxon>Pseudomonadati</taxon>
        <taxon>Pseudomonadota</taxon>
        <taxon>Gammaproteobacteria</taxon>
        <taxon>Enterobacterales</taxon>
        <taxon>Enterobacteriaceae</taxon>
        <taxon>Escherichia</taxon>
    </lineage>
</organism>
<sequence>MNNLKEKIEKALDKCDVVVLSGVSGVGKTRMLTELVENYVDTDGRYLSSQALINNSSYSVIKNTLKTKDFFVIDDVSSKQLQATINRIQEAVAKTNKNCKVVIATDSYSKDKVYSAVLKIKHYKMVKHRYVFPKIKEVQELLKSIEEQRFLTDNVQISCLNDLYQMEQELKYLRDLNEKYECEAVLHDHNYTQLSLDLDDSKAENEELIKENYSLHLKIKELNDLLYDQNEEKTALEETIDSLKQSISYCMNKIQTYQNTVAVFEDKTRLLEKANNDLESEIDYLNEKVHCLKEELDNEVEETAFFKEMSEDFITQIKWLNNTIEVYRGEVDEDTIRRVEYTVQQLRESFGDDYEV</sequence>
<dbReference type="Pfam" id="PF16969">
    <property type="entry name" value="SRP68"/>
    <property type="match status" value="1"/>
</dbReference>
<dbReference type="InterPro" id="IPR026258">
    <property type="entry name" value="SRP68"/>
</dbReference>
<dbReference type="GO" id="GO:0006614">
    <property type="term" value="P:SRP-dependent cotranslational protein targeting to membrane"/>
    <property type="evidence" value="ECO:0007669"/>
    <property type="project" value="InterPro"/>
</dbReference>